<reference evidence="6" key="5">
    <citation type="submission" date="2020-02" db="EMBL/GenBank/DDBJ databases">
        <authorList>
            <person name="Littmann E."/>
            <person name="Sorbara M."/>
        </authorList>
    </citation>
    <scope>NUCLEOTIDE SEQUENCE</scope>
    <source>
        <strain evidence="6">MSK.10.16</strain>
    </source>
</reference>
<reference evidence="9 10" key="1">
    <citation type="submission" date="2015-09" db="EMBL/GenBank/DDBJ databases">
        <authorList>
            <consortium name="Pathogen Informatics"/>
        </authorList>
    </citation>
    <scope>NUCLEOTIDE SEQUENCE [LARGE SCALE GENOMIC DNA]</scope>
    <source>
        <strain evidence="2 9">2789STDY5834914</strain>
        <strain evidence="1 10">2789STDY5834961</strain>
    </source>
</reference>
<dbReference type="EMBL" id="QSVN01000005">
    <property type="protein sequence ID" value="RGO32972.1"/>
    <property type="molecule type" value="Genomic_DNA"/>
</dbReference>
<dbReference type="EMBL" id="WWSB01000003">
    <property type="protein sequence ID" value="MZK17196.1"/>
    <property type="molecule type" value="Genomic_DNA"/>
</dbReference>
<evidence type="ECO:0000313" key="6">
    <source>
        <dbReference type="EMBL" id="NSE58383.1"/>
    </source>
</evidence>
<evidence type="ECO:0000313" key="9">
    <source>
        <dbReference type="Proteomes" id="UP000095485"/>
    </source>
</evidence>
<evidence type="ECO:0000313" key="7">
    <source>
        <dbReference type="EMBL" id="RGO32972.1"/>
    </source>
</evidence>
<proteinExistence type="predicted"/>
<evidence type="ECO:0000313" key="14">
    <source>
        <dbReference type="Proteomes" id="UP000449249"/>
    </source>
</evidence>
<dbReference type="PROSITE" id="PS51257">
    <property type="entry name" value="PROKAR_LIPOPROTEIN"/>
    <property type="match status" value="1"/>
</dbReference>
<evidence type="ECO:0000313" key="3">
    <source>
        <dbReference type="EMBL" id="MZK08906.1"/>
    </source>
</evidence>
<evidence type="ECO:0000313" key="11">
    <source>
        <dbReference type="Proteomes" id="UP000261285"/>
    </source>
</evidence>
<dbReference type="EMBL" id="CZAY01000002">
    <property type="protein sequence ID" value="CUP07124.1"/>
    <property type="molecule type" value="Genomic_DNA"/>
</dbReference>
<reference evidence="6" key="4">
    <citation type="journal article" date="2020" name="Cell Host Microbe">
        <title>Functional and Genomic Variation between Human-Derived Isolates of Lachnospiraceae Reveals Inter- and Intra-Species Diversity.</title>
        <authorList>
            <person name="Sorbara M.T."/>
            <person name="Littmann E.R."/>
            <person name="Fontana E."/>
            <person name="Moody T.U."/>
            <person name="Kohout C.E."/>
            <person name="Gjonbalaj M."/>
            <person name="Eaton V."/>
            <person name="Seok R."/>
            <person name="Leiner I.M."/>
            <person name="Pamer E.G."/>
        </authorList>
    </citation>
    <scope>NUCLEOTIDE SEQUENCE</scope>
    <source>
        <strain evidence="6">MSK.10.16</strain>
    </source>
</reference>
<name>A0A173VBW2_9FIRM</name>
<organism evidence="1 10">
    <name type="scientific">Dorea longicatena</name>
    <dbReference type="NCBI Taxonomy" id="88431"/>
    <lineage>
        <taxon>Bacteria</taxon>
        <taxon>Bacillati</taxon>
        <taxon>Bacillota</taxon>
        <taxon>Clostridia</taxon>
        <taxon>Lachnospirales</taxon>
        <taxon>Lachnospiraceae</taxon>
        <taxon>Dorea</taxon>
    </lineage>
</organism>
<evidence type="ECO:0000313" key="10">
    <source>
        <dbReference type="Proteomes" id="UP000095597"/>
    </source>
</evidence>
<dbReference type="EMBL" id="QRHW01000047">
    <property type="protein sequence ID" value="RHG03514.1"/>
    <property type="molecule type" value="Genomic_DNA"/>
</dbReference>
<evidence type="ECO:0000313" key="13">
    <source>
        <dbReference type="Proteomes" id="UP000446719"/>
    </source>
</evidence>
<dbReference type="Proteomes" id="UP000724058">
    <property type="component" value="Unassembled WGS sequence"/>
</dbReference>
<dbReference type="Proteomes" id="UP000095485">
    <property type="component" value="Unassembled WGS sequence"/>
</dbReference>
<evidence type="ECO:0000313" key="1">
    <source>
        <dbReference type="EMBL" id="CUN24631.1"/>
    </source>
</evidence>
<dbReference type="EMBL" id="WWSC01000005">
    <property type="protein sequence ID" value="MZK41244.1"/>
    <property type="molecule type" value="Genomic_DNA"/>
</dbReference>
<dbReference type="RefSeq" id="WP_007884654.1">
    <property type="nucleotide sequence ID" value="NZ_CABMEZ010000005.1"/>
</dbReference>
<gene>
    <name evidence="8" type="ORF">DW641_15060</name>
    <name evidence="7" type="ORF">DXB16_06355</name>
    <name evidence="2" type="ORF">ERS852526_00360</name>
    <name evidence="1" type="ORF">ERS852573_02823</name>
    <name evidence="6" type="ORF">G4332_09680</name>
    <name evidence="5" type="ORF">GT528_05845</name>
    <name evidence="4" type="ORF">GT565_03465</name>
    <name evidence="3" type="ORF">GT576_00760</name>
</gene>
<dbReference type="Proteomes" id="UP000261285">
    <property type="component" value="Unassembled WGS sequence"/>
</dbReference>
<dbReference type="EMBL" id="JAAIOD010000011">
    <property type="protein sequence ID" value="NSE58383.1"/>
    <property type="molecule type" value="Genomic_DNA"/>
</dbReference>
<dbReference type="Proteomes" id="UP000095597">
    <property type="component" value="Unassembled WGS sequence"/>
</dbReference>
<evidence type="ECO:0000313" key="2">
    <source>
        <dbReference type="EMBL" id="CUP07124.1"/>
    </source>
</evidence>
<evidence type="ECO:0000313" key="15">
    <source>
        <dbReference type="Proteomes" id="UP000472916"/>
    </source>
</evidence>
<dbReference type="AlphaFoldDB" id="A0A173VBW2"/>
<evidence type="ECO:0008006" key="16">
    <source>
        <dbReference type="Google" id="ProtNLM"/>
    </source>
</evidence>
<evidence type="ECO:0000313" key="4">
    <source>
        <dbReference type="EMBL" id="MZK17196.1"/>
    </source>
</evidence>
<dbReference type="EMBL" id="WWSH01000001">
    <property type="protein sequence ID" value="MZK08906.1"/>
    <property type="molecule type" value="Genomic_DNA"/>
</dbReference>
<dbReference type="Proteomes" id="UP000449249">
    <property type="component" value="Unassembled WGS sequence"/>
</dbReference>
<evidence type="ECO:0000313" key="5">
    <source>
        <dbReference type="EMBL" id="MZK41244.1"/>
    </source>
</evidence>
<dbReference type="GeneID" id="96227670"/>
<evidence type="ECO:0000313" key="12">
    <source>
        <dbReference type="Proteomes" id="UP000284112"/>
    </source>
</evidence>
<reference evidence="11 12" key="2">
    <citation type="submission" date="2018-08" db="EMBL/GenBank/DDBJ databases">
        <title>A genome reference for cultivated species of the human gut microbiota.</title>
        <authorList>
            <person name="Zou Y."/>
            <person name="Xue W."/>
            <person name="Luo G."/>
        </authorList>
    </citation>
    <scope>NUCLEOTIDE SEQUENCE [LARGE SCALE GENOMIC DNA]</scope>
    <source>
        <strain evidence="8 12">AM23-13</strain>
        <strain evidence="7 11">OM02-16</strain>
    </source>
</reference>
<reference evidence="13 14" key="3">
    <citation type="journal article" date="2019" name="Nat. Med.">
        <title>A library of human gut bacterial isolates paired with longitudinal multiomics data enables mechanistic microbiome research.</title>
        <authorList>
            <person name="Poyet M."/>
            <person name="Groussin M."/>
            <person name="Gibbons S.M."/>
            <person name="Avila-Pacheco J."/>
            <person name="Jiang X."/>
            <person name="Kearney S.M."/>
            <person name="Perrotta A.R."/>
            <person name="Berdy B."/>
            <person name="Zhao S."/>
            <person name="Lieberman T.D."/>
            <person name="Swanson P.K."/>
            <person name="Smith M."/>
            <person name="Roesemann S."/>
            <person name="Alexander J.E."/>
            <person name="Rich S.A."/>
            <person name="Livny J."/>
            <person name="Vlamakis H."/>
            <person name="Clish C."/>
            <person name="Bullock K."/>
            <person name="Deik A."/>
            <person name="Scott J."/>
            <person name="Pierce K.A."/>
            <person name="Xavier R.J."/>
            <person name="Alm E.J."/>
        </authorList>
    </citation>
    <scope>NUCLEOTIDE SEQUENCE [LARGE SCALE GENOMIC DNA]</scope>
    <source>
        <strain evidence="3 14">BIOML-A1</strain>
        <strain evidence="5 15">BIOML-A6</strain>
        <strain evidence="4 13">BIOML-A7</strain>
    </source>
</reference>
<dbReference type="Proteomes" id="UP000284112">
    <property type="component" value="Unassembled WGS sequence"/>
</dbReference>
<dbReference type="Proteomes" id="UP000446719">
    <property type="component" value="Unassembled WGS sequence"/>
</dbReference>
<protein>
    <recommendedName>
        <fullName evidence="16">DUF5105 domain-containing protein</fullName>
    </recommendedName>
</protein>
<accession>A0A173VBW2</accession>
<dbReference type="EMBL" id="CYXO01000024">
    <property type="protein sequence ID" value="CUN24631.1"/>
    <property type="molecule type" value="Genomic_DNA"/>
</dbReference>
<dbReference type="OrthoDB" id="1987562at2"/>
<evidence type="ECO:0000313" key="8">
    <source>
        <dbReference type="EMBL" id="RHG03514.1"/>
    </source>
</evidence>
<dbReference type="Proteomes" id="UP000472916">
    <property type="component" value="Unassembled WGS sequence"/>
</dbReference>
<sequence>MQKKNCVLCISIGIIVCILLSACSRQPDFDAKSYVQSSLDAHYHGEYKDYANLLEISEKDAKKEIEEDFNESIQQQFDDSDNITDKGIADYAEKLTEVKKLAKYKVQDVKEEDGVYTVSVQVEPSNVFQTLQQSSTEVSNEKIKQGLDGNDPEVFAAVLTESVQKSLEKNRYGKAVTVNVSVEKDNSGKYGLLDTEMNKLEAAMFPTE</sequence>